<proteinExistence type="predicted"/>
<dbReference type="EMBL" id="NRRL01000128">
    <property type="protein sequence ID" value="MBK1670925.1"/>
    <property type="molecule type" value="Genomic_DNA"/>
</dbReference>
<keyword evidence="2" id="KW-1185">Reference proteome</keyword>
<organism evidence="1 2">
    <name type="scientific">Rhodovibrio sodomensis</name>
    <dbReference type="NCBI Taxonomy" id="1088"/>
    <lineage>
        <taxon>Bacteria</taxon>
        <taxon>Pseudomonadati</taxon>
        <taxon>Pseudomonadota</taxon>
        <taxon>Alphaproteobacteria</taxon>
        <taxon>Rhodospirillales</taxon>
        <taxon>Rhodovibrionaceae</taxon>
        <taxon>Rhodovibrio</taxon>
    </lineage>
</organism>
<comment type="caution">
    <text evidence="1">The sequence shown here is derived from an EMBL/GenBank/DDBJ whole genome shotgun (WGS) entry which is preliminary data.</text>
</comment>
<protein>
    <submittedName>
        <fullName evidence="1">Uncharacterized protein</fullName>
    </submittedName>
</protein>
<reference evidence="1 2" key="1">
    <citation type="journal article" date="2020" name="Microorganisms">
        <title>Osmotic Adaptation and Compatible Solute Biosynthesis of Phototrophic Bacteria as Revealed from Genome Analyses.</title>
        <authorList>
            <person name="Imhoff J.F."/>
            <person name="Rahn T."/>
            <person name="Kunzel S."/>
            <person name="Keller A."/>
            <person name="Neulinger S.C."/>
        </authorList>
    </citation>
    <scope>NUCLEOTIDE SEQUENCE [LARGE SCALE GENOMIC DNA]</scope>
    <source>
        <strain evidence="1 2">DSM 9895</strain>
    </source>
</reference>
<gene>
    <name evidence="1" type="ORF">CKO28_23210</name>
</gene>
<evidence type="ECO:0000313" key="1">
    <source>
        <dbReference type="EMBL" id="MBK1670925.1"/>
    </source>
</evidence>
<accession>A0ABS1DNH8</accession>
<dbReference type="Proteomes" id="UP001296873">
    <property type="component" value="Unassembled WGS sequence"/>
</dbReference>
<dbReference type="RefSeq" id="WP_200343374.1">
    <property type="nucleotide sequence ID" value="NZ_NRRL01000128.1"/>
</dbReference>
<sequence length="153" mass="16297">MAIDETRFTDTELETLAALSLAGDDVTLGGLGDLLEVDGTTADSRVAALEAKAVEIARERRMTGERVFLADHARLAELRARAILFGTPERPNALAFPRPSTPADRRVEAGAFAVLIAALVGGIAYQGVRITPPETFAHTAAQAAVLLEWLPTF</sequence>
<name>A0ABS1DNH8_9PROT</name>
<evidence type="ECO:0000313" key="2">
    <source>
        <dbReference type="Proteomes" id="UP001296873"/>
    </source>
</evidence>